<protein>
    <submittedName>
        <fullName evidence="1">Uncharacterized protein</fullName>
    </submittedName>
</protein>
<dbReference type="AlphaFoldDB" id="A0A6H5IHA7"/>
<evidence type="ECO:0000313" key="1">
    <source>
        <dbReference type="EMBL" id="CAB0036455.1"/>
    </source>
</evidence>
<keyword evidence="2" id="KW-1185">Reference proteome</keyword>
<organism evidence="1 2">
    <name type="scientific">Trichogramma brassicae</name>
    <dbReference type="NCBI Taxonomy" id="86971"/>
    <lineage>
        <taxon>Eukaryota</taxon>
        <taxon>Metazoa</taxon>
        <taxon>Ecdysozoa</taxon>
        <taxon>Arthropoda</taxon>
        <taxon>Hexapoda</taxon>
        <taxon>Insecta</taxon>
        <taxon>Pterygota</taxon>
        <taxon>Neoptera</taxon>
        <taxon>Endopterygota</taxon>
        <taxon>Hymenoptera</taxon>
        <taxon>Apocrita</taxon>
        <taxon>Proctotrupomorpha</taxon>
        <taxon>Chalcidoidea</taxon>
        <taxon>Trichogrammatidae</taxon>
        <taxon>Trichogramma</taxon>
    </lineage>
</organism>
<dbReference type="EMBL" id="CADCXV010000816">
    <property type="protein sequence ID" value="CAB0036455.1"/>
    <property type="molecule type" value="Genomic_DNA"/>
</dbReference>
<evidence type="ECO:0000313" key="2">
    <source>
        <dbReference type="Proteomes" id="UP000479190"/>
    </source>
</evidence>
<name>A0A6H5IHA7_9HYME</name>
<sequence>MRTSCRARVCARHRTAARDSKYVRRLYSGCYLRANYCIVASARDSLRASRSCCYKIGLRETKTWRRELCKSSAASRPTAVRLIRRPNYVFSFLGCRSSAATYFEKVKISREAVVSDKLYSEESQLKVQKQSVQLPFRWRSLERALEMRSQSLY</sequence>
<proteinExistence type="predicted"/>
<accession>A0A6H5IHA7</accession>
<reference evidence="1 2" key="1">
    <citation type="submission" date="2020-02" db="EMBL/GenBank/DDBJ databases">
        <authorList>
            <person name="Ferguson B K."/>
        </authorList>
    </citation>
    <scope>NUCLEOTIDE SEQUENCE [LARGE SCALE GENOMIC DNA]</scope>
</reference>
<gene>
    <name evidence="1" type="ORF">TBRA_LOCUS8322</name>
</gene>
<dbReference type="Proteomes" id="UP000479190">
    <property type="component" value="Unassembled WGS sequence"/>
</dbReference>